<keyword evidence="2 4" id="KW-0732">Signal</keyword>
<comment type="caution">
    <text evidence="5">The sequence shown here is derived from an EMBL/GenBank/DDBJ whole genome shotgun (WGS) entry which is preliminary data.</text>
</comment>
<dbReference type="EMBL" id="JAEMHM010000004">
    <property type="protein sequence ID" value="MBJ6724303.1"/>
    <property type="molecule type" value="Genomic_DNA"/>
</dbReference>
<sequence>MKKMMMATILAACLASGTAYASSNDGKIGTVDLQRAVSESKEGIAARAGLQKKAEVLNAELRVLVAEVEKLKTELEKGSDKLSADERAEKGRLLQKRARDLQNRQREAQEELKQVESDYLKKILAKFGVILTKIGEEESYTAILDRNNGVYYAGKDADVTAQLVERADQDYQKK</sequence>
<feature type="coiled-coil region" evidence="3">
    <location>
        <begin position="47"/>
        <end position="118"/>
    </location>
</feature>
<accession>A0A8J7J146</accession>
<evidence type="ECO:0000256" key="1">
    <source>
        <dbReference type="ARBA" id="ARBA00009091"/>
    </source>
</evidence>
<dbReference type="Gene3D" id="3.30.910.20">
    <property type="entry name" value="Skp domain"/>
    <property type="match status" value="1"/>
</dbReference>
<protein>
    <submittedName>
        <fullName evidence="5">OmpH family outer membrane protein</fullName>
    </submittedName>
</protein>
<dbReference type="SUPFAM" id="SSF111384">
    <property type="entry name" value="OmpH-like"/>
    <property type="match status" value="1"/>
</dbReference>
<dbReference type="GO" id="GO:0051082">
    <property type="term" value="F:unfolded protein binding"/>
    <property type="evidence" value="ECO:0007669"/>
    <property type="project" value="InterPro"/>
</dbReference>
<evidence type="ECO:0000313" key="5">
    <source>
        <dbReference type="EMBL" id="MBJ6724303.1"/>
    </source>
</evidence>
<feature type="signal peptide" evidence="4">
    <location>
        <begin position="1"/>
        <end position="21"/>
    </location>
</feature>
<dbReference type="SMART" id="SM00935">
    <property type="entry name" value="OmpH"/>
    <property type="match status" value="1"/>
</dbReference>
<feature type="chain" id="PRO_5035170115" evidence="4">
    <location>
        <begin position="22"/>
        <end position="174"/>
    </location>
</feature>
<dbReference type="GO" id="GO:0050821">
    <property type="term" value="P:protein stabilization"/>
    <property type="evidence" value="ECO:0007669"/>
    <property type="project" value="TreeGrafter"/>
</dbReference>
<gene>
    <name evidence="5" type="ORF">JFN93_06260</name>
</gene>
<evidence type="ECO:0000313" key="6">
    <source>
        <dbReference type="Proteomes" id="UP000636888"/>
    </source>
</evidence>
<dbReference type="Proteomes" id="UP000636888">
    <property type="component" value="Unassembled WGS sequence"/>
</dbReference>
<dbReference type="Pfam" id="PF03938">
    <property type="entry name" value="OmpH"/>
    <property type="match status" value="1"/>
</dbReference>
<dbReference type="PANTHER" id="PTHR35089:SF1">
    <property type="entry name" value="CHAPERONE PROTEIN SKP"/>
    <property type="match status" value="1"/>
</dbReference>
<dbReference type="RefSeq" id="WP_199383140.1">
    <property type="nucleotide sequence ID" value="NZ_JAEMHM010000004.1"/>
</dbReference>
<evidence type="ECO:0000256" key="3">
    <source>
        <dbReference type="SAM" id="Coils"/>
    </source>
</evidence>
<name>A0A8J7J146_9BACT</name>
<keyword evidence="3" id="KW-0175">Coiled coil</keyword>
<dbReference type="GO" id="GO:0005829">
    <property type="term" value="C:cytosol"/>
    <property type="evidence" value="ECO:0007669"/>
    <property type="project" value="TreeGrafter"/>
</dbReference>
<organism evidence="5 6">
    <name type="scientific">Geomesophilobacter sediminis</name>
    <dbReference type="NCBI Taxonomy" id="2798584"/>
    <lineage>
        <taxon>Bacteria</taxon>
        <taxon>Pseudomonadati</taxon>
        <taxon>Thermodesulfobacteriota</taxon>
        <taxon>Desulfuromonadia</taxon>
        <taxon>Geobacterales</taxon>
        <taxon>Geobacteraceae</taxon>
        <taxon>Geomesophilobacter</taxon>
    </lineage>
</organism>
<comment type="similarity">
    <text evidence="1">Belongs to the Skp family.</text>
</comment>
<keyword evidence="6" id="KW-1185">Reference proteome</keyword>
<evidence type="ECO:0000256" key="4">
    <source>
        <dbReference type="SAM" id="SignalP"/>
    </source>
</evidence>
<dbReference type="InterPro" id="IPR024930">
    <property type="entry name" value="Skp_dom_sf"/>
</dbReference>
<dbReference type="InterPro" id="IPR005632">
    <property type="entry name" value="Chaperone_Skp"/>
</dbReference>
<evidence type="ECO:0000256" key="2">
    <source>
        <dbReference type="ARBA" id="ARBA00022729"/>
    </source>
</evidence>
<dbReference type="AlphaFoldDB" id="A0A8J7J146"/>
<proteinExistence type="inferred from homology"/>
<dbReference type="PANTHER" id="PTHR35089">
    <property type="entry name" value="CHAPERONE PROTEIN SKP"/>
    <property type="match status" value="1"/>
</dbReference>
<reference evidence="5" key="1">
    <citation type="submission" date="2020-12" db="EMBL/GenBank/DDBJ databases">
        <title>Geomonas sp. Red875, isolated from river sediment.</title>
        <authorList>
            <person name="Xu Z."/>
            <person name="Zhang Z."/>
            <person name="Masuda Y."/>
            <person name="Itoh H."/>
            <person name="Senoo K."/>
        </authorList>
    </citation>
    <scope>NUCLEOTIDE SEQUENCE</scope>
    <source>
        <strain evidence="5">Red875</strain>
    </source>
</reference>